<organism evidence="1 2">
    <name type="scientific">Vibrio metschnikovii</name>
    <dbReference type="NCBI Taxonomy" id="28172"/>
    <lineage>
        <taxon>Bacteria</taxon>
        <taxon>Pseudomonadati</taxon>
        <taxon>Pseudomonadota</taxon>
        <taxon>Gammaproteobacteria</taxon>
        <taxon>Vibrionales</taxon>
        <taxon>Vibrionaceae</taxon>
        <taxon>Vibrio</taxon>
    </lineage>
</organism>
<protein>
    <submittedName>
        <fullName evidence="1">Uncharacterized protein</fullName>
    </submittedName>
</protein>
<evidence type="ECO:0000313" key="2">
    <source>
        <dbReference type="Proteomes" id="UP000615796"/>
    </source>
</evidence>
<proteinExistence type="predicted"/>
<dbReference type="RefSeq" id="WP_187026671.1">
    <property type="nucleotide sequence ID" value="NZ_JACRUP010000010.1"/>
</dbReference>
<accession>A0A9X0UJK4</accession>
<name>A0A9X0UJK4_VIBME</name>
<dbReference type="Proteomes" id="UP000615796">
    <property type="component" value="Unassembled WGS sequence"/>
</dbReference>
<dbReference type="EMBL" id="JACRUP010000010">
    <property type="protein sequence ID" value="MBC5852124.1"/>
    <property type="molecule type" value="Genomic_DNA"/>
</dbReference>
<keyword evidence="2" id="KW-1185">Reference proteome</keyword>
<evidence type="ECO:0000313" key="1">
    <source>
        <dbReference type="EMBL" id="MBC5852124.1"/>
    </source>
</evidence>
<reference evidence="1" key="1">
    <citation type="submission" date="2020-08" db="EMBL/GenBank/DDBJ databases">
        <title>Genome Sequencing and Pan-Genome Analysis of Migratory bird Vibrio Strains, Inner Mongolia.</title>
        <authorList>
            <person name="Zheng L."/>
        </authorList>
    </citation>
    <scope>NUCLEOTIDE SEQUENCE</scope>
    <source>
        <strain evidence="1">M13F</strain>
    </source>
</reference>
<gene>
    <name evidence="1" type="ORF">H8Q88_14545</name>
</gene>
<comment type="caution">
    <text evidence="1">The sequence shown here is derived from an EMBL/GenBank/DDBJ whole genome shotgun (WGS) entry which is preliminary data.</text>
</comment>
<sequence length="69" mass="8103">MSVNKQETKVIRKVLERLILEVNDNVIELYHNALCRLFNEPDTNMDTLVAEGFDKDALDMLYEIEMDNE</sequence>
<dbReference type="AlphaFoldDB" id="A0A9X0UJK4"/>